<feature type="domain" description="Histidine kinase/HSP90-like ATPase" evidence="2">
    <location>
        <begin position="24"/>
        <end position="120"/>
    </location>
</feature>
<proteinExistence type="predicted"/>
<keyword evidence="1" id="KW-0723">Serine/threonine-protein kinase</keyword>
<dbReference type="RefSeq" id="WP_114033999.1">
    <property type="nucleotide sequence ID" value="NZ_QOIL01000039.1"/>
</dbReference>
<dbReference type="SUPFAM" id="SSF55874">
    <property type="entry name" value="ATPase domain of HSP90 chaperone/DNA topoisomerase II/histidine kinase"/>
    <property type="match status" value="1"/>
</dbReference>
<dbReference type="InterPro" id="IPR003594">
    <property type="entry name" value="HATPase_dom"/>
</dbReference>
<dbReference type="GO" id="GO:0004674">
    <property type="term" value="F:protein serine/threonine kinase activity"/>
    <property type="evidence" value="ECO:0007669"/>
    <property type="project" value="UniProtKB-KW"/>
</dbReference>
<gene>
    <name evidence="3" type="ORF">DQ384_39415</name>
</gene>
<dbReference type="Gene3D" id="3.30.565.10">
    <property type="entry name" value="Histidine kinase-like ATPase, C-terminal domain"/>
    <property type="match status" value="1"/>
</dbReference>
<protein>
    <submittedName>
        <fullName evidence="3">ATP-binding protein</fullName>
    </submittedName>
</protein>
<evidence type="ECO:0000313" key="4">
    <source>
        <dbReference type="Proteomes" id="UP000253094"/>
    </source>
</evidence>
<dbReference type="AlphaFoldDB" id="A0A367EIY9"/>
<dbReference type="GO" id="GO:0005524">
    <property type="term" value="F:ATP binding"/>
    <property type="evidence" value="ECO:0007669"/>
    <property type="project" value="UniProtKB-KW"/>
</dbReference>
<evidence type="ECO:0000256" key="1">
    <source>
        <dbReference type="ARBA" id="ARBA00022527"/>
    </source>
</evidence>
<dbReference type="InterPro" id="IPR036890">
    <property type="entry name" value="HATPase_C_sf"/>
</dbReference>
<name>A0A367EIY9_9ACTN</name>
<keyword evidence="1" id="KW-0808">Transferase</keyword>
<keyword evidence="3" id="KW-0067">ATP-binding</keyword>
<dbReference type="PANTHER" id="PTHR35526">
    <property type="entry name" value="ANTI-SIGMA-F FACTOR RSBW-RELATED"/>
    <property type="match status" value="1"/>
</dbReference>
<accession>A0A367EIY9</accession>
<keyword evidence="4" id="KW-1185">Reference proteome</keyword>
<dbReference type="EMBL" id="QOIL01000039">
    <property type="protein sequence ID" value="RCG17913.1"/>
    <property type="molecule type" value="Genomic_DNA"/>
</dbReference>
<keyword evidence="1" id="KW-0418">Kinase</keyword>
<dbReference type="Proteomes" id="UP000253094">
    <property type="component" value="Unassembled WGS sequence"/>
</dbReference>
<organism evidence="3 4">
    <name type="scientific">Sphaerisporangium album</name>
    <dbReference type="NCBI Taxonomy" id="509200"/>
    <lineage>
        <taxon>Bacteria</taxon>
        <taxon>Bacillati</taxon>
        <taxon>Actinomycetota</taxon>
        <taxon>Actinomycetes</taxon>
        <taxon>Streptosporangiales</taxon>
        <taxon>Streptosporangiaceae</taxon>
        <taxon>Sphaerisporangium</taxon>
    </lineage>
</organism>
<reference evidence="3 4" key="1">
    <citation type="submission" date="2018-06" db="EMBL/GenBank/DDBJ databases">
        <title>Sphaerisporangium craniellae sp. nov., isolated from a marine sponge in the South China Sea.</title>
        <authorList>
            <person name="Li L."/>
        </authorList>
    </citation>
    <scope>NUCLEOTIDE SEQUENCE [LARGE SCALE GENOMIC DNA]</scope>
    <source>
        <strain evidence="3 4">CCTCC AA 208026</strain>
    </source>
</reference>
<comment type="caution">
    <text evidence="3">The sequence shown here is derived from an EMBL/GenBank/DDBJ whole genome shotgun (WGS) entry which is preliminary data.</text>
</comment>
<dbReference type="PANTHER" id="PTHR35526:SF3">
    <property type="entry name" value="ANTI-SIGMA-F FACTOR RSBW"/>
    <property type="match status" value="1"/>
</dbReference>
<evidence type="ECO:0000259" key="2">
    <source>
        <dbReference type="Pfam" id="PF13581"/>
    </source>
</evidence>
<keyword evidence="3" id="KW-0547">Nucleotide-binding</keyword>
<dbReference type="OrthoDB" id="3852753at2"/>
<dbReference type="CDD" id="cd16936">
    <property type="entry name" value="HATPase_RsbW-like"/>
    <property type="match status" value="1"/>
</dbReference>
<dbReference type="Pfam" id="PF13581">
    <property type="entry name" value="HATPase_c_2"/>
    <property type="match status" value="1"/>
</dbReference>
<dbReference type="InterPro" id="IPR050267">
    <property type="entry name" value="Anti-sigma-factor_SerPK"/>
</dbReference>
<sequence length="149" mass="16301">MNAIRTADQCQAALGRFSWAQTLTPAPAALQVIRHAADIWLRRWQMSGVTDACLSIVTELCSNAKHTPDRYFCLTLSCYSTHVRIDVRDHSPVVPAIPKVPDDLPDFDAENGRGLYITACHAARLGVTVLTGGKVIWAEVDPLDYPAAV</sequence>
<evidence type="ECO:0000313" key="3">
    <source>
        <dbReference type="EMBL" id="RCG17913.1"/>
    </source>
</evidence>